<evidence type="ECO:0000313" key="4">
    <source>
        <dbReference type="Proteomes" id="UP001205601"/>
    </source>
</evidence>
<dbReference type="SUPFAM" id="SSF55729">
    <property type="entry name" value="Acyl-CoA N-acyltransferases (Nat)"/>
    <property type="match status" value="1"/>
</dbReference>
<dbReference type="InterPro" id="IPR000182">
    <property type="entry name" value="GNAT_dom"/>
</dbReference>
<dbReference type="EMBL" id="JAOCQF010000002">
    <property type="protein sequence ID" value="MCT8330220.1"/>
    <property type="molecule type" value="Genomic_DNA"/>
</dbReference>
<dbReference type="Proteomes" id="UP001205601">
    <property type="component" value="Unassembled WGS sequence"/>
</dbReference>
<protein>
    <submittedName>
        <fullName evidence="3">GNAT family N-acetyltransferase</fullName>
    </submittedName>
</protein>
<sequence length="181" mass="20220">MTYRLTRDAHGWPVLWTDRLVLRVPDAADVEPSARFWASERSHMMGGPWTLEKTREGYDDIHDQWARHGFSLFTVTRREGGEAIGGIGPFYPATHPEPELGWSLWNPADEGQGLAYEAAIAARDWFFATSGHRTAVSHTDPANTRSHRLCERMGARVDAGAAHPYGDEPTLTYRHHAGGQA</sequence>
<dbReference type="InterPro" id="IPR016181">
    <property type="entry name" value="Acyl_CoA_acyltransferase"/>
</dbReference>
<dbReference type="PANTHER" id="PTHR43792">
    <property type="entry name" value="GNAT FAMILY, PUTATIVE (AFU_ORTHOLOGUE AFUA_3G00765)-RELATED-RELATED"/>
    <property type="match status" value="1"/>
</dbReference>
<organism evidence="3 4">
    <name type="scientific">Albidovulum sediminis</name>
    <dbReference type="NCBI Taxonomy" id="3066345"/>
    <lineage>
        <taxon>Bacteria</taxon>
        <taxon>Pseudomonadati</taxon>
        <taxon>Pseudomonadota</taxon>
        <taxon>Alphaproteobacteria</taxon>
        <taxon>Rhodobacterales</taxon>
        <taxon>Paracoccaceae</taxon>
        <taxon>Albidovulum</taxon>
    </lineage>
</organism>
<keyword evidence="4" id="KW-1185">Reference proteome</keyword>
<name>A0ABT2NMR0_9RHOB</name>
<dbReference type="InterPro" id="IPR051531">
    <property type="entry name" value="N-acetyltransferase"/>
</dbReference>
<feature type="region of interest" description="Disordered" evidence="1">
    <location>
        <begin position="160"/>
        <end position="181"/>
    </location>
</feature>
<accession>A0ABT2NMR0</accession>
<feature type="domain" description="N-acetyltransferase" evidence="2">
    <location>
        <begin position="20"/>
        <end position="178"/>
    </location>
</feature>
<reference evidence="4" key="1">
    <citation type="submission" date="2023-07" db="EMBL/GenBank/DDBJ databases">
        <title>Defluviimonas sediminis sp. nov., isolated from mangrove sediment.</title>
        <authorList>
            <person name="Liu L."/>
            <person name="Li J."/>
            <person name="Huang Y."/>
            <person name="Pan J."/>
            <person name="Li M."/>
        </authorList>
    </citation>
    <scope>NUCLEOTIDE SEQUENCE [LARGE SCALE GENOMIC DNA]</scope>
    <source>
        <strain evidence="4">FT324</strain>
    </source>
</reference>
<dbReference type="Gene3D" id="3.40.630.30">
    <property type="match status" value="1"/>
</dbReference>
<dbReference type="PROSITE" id="PS51186">
    <property type="entry name" value="GNAT"/>
    <property type="match status" value="1"/>
</dbReference>
<dbReference type="PANTHER" id="PTHR43792:SF1">
    <property type="entry name" value="N-ACETYLTRANSFERASE DOMAIN-CONTAINING PROTEIN"/>
    <property type="match status" value="1"/>
</dbReference>
<proteinExistence type="predicted"/>
<evidence type="ECO:0000259" key="2">
    <source>
        <dbReference type="PROSITE" id="PS51186"/>
    </source>
</evidence>
<evidence type="ECO:0000256" key="1">
    <source>
        <dbReference type="SAM" id="MobiDB-lite"/>
    </source>
</evidence>
<dbReference type="RefSeq" id="WP_261496097.1">
    <property type="nucleotide sequence ID" value="NZ_JAOCQF010000002.1"/>
</dbReference>
<dbReference type="Pfam" id="PF13302">
    <property type="entry name" value="Acetyltransf_3"/>
    <property type="match status" value="1"/>
</dbReference>
<comment type="caution">
    <text evidence="3">The sequence shown here is derived from an EMBL/GenBank/DDBJ whole genome shotgun (WGS) entry which is preliminary data.</text>
</comment>
<gene>
    <name evidence="3" type="ORF">N5I32_11895</name>
</gene>
<evidence type="ECO:0000313" key="3">
    <source>
        <dbReference type="EMBL" id="MCT8330220.1"/>
    </source>
</evidence>